<dbReference type="Proteomes" id="UP000033632">
    <property type="component" value="Unassembled WGS sequence"/>
</dbReference>
<dbReference type="Gene3D" id="3.30.2310.20">
    <property type="entry name" value="RelE-like"/>
    <property type="match status" value="1"/>
</dbReference>
<dbReference type="InterPro" id="IPR035093">
    <property type="entry name" value="RelE/ParE_toxin_dom_sf"/>
</dbReference>
<dbReference type="OrthoDB" id="9814952at2"/>
<organism evidence="2 3">
    <name type="scientific">Devosia geojensis</name>
    <dbReference type="NCBI Taxonomy" id="443610"/>
    <lineage>
        <taxon>Bacteria</taxon>
        <taxon>Pseudomonadati</taxon>
        <taxon>Pseudomonadota</taxon>
        <taxon>Alphaproteobacteria</taxon>
        <taxon>Hyphomicrobiales</taxon>
        <taxon>Devosiaceae</taxon>
        <taxon>Devosia</taxon>
    </lineage>
</organism>
<dbReference type="STRING" id="443610.VE25_00875"/>
<reference evidence="2 3" key="1">
    <citation type="submission" date="2015-03" db="EMBL/GenBank/DDBJ databases">
        <authorList>
            <person name="Hassan Y.I."/>
            <person name="Lepp D."/>
            <person name="Li X.-Z."/>
            <person name="Zhou T."/>
        </authorList>
    </citation>
    <scope>NUCLEOTIDE SEQUENCE [LARGE SCALE GENOMIC DNA]</scope>
    <source>
        <strain evidence="2 3">BD-c194</strain>
    </source>
</reference>
<evidence type="ECO:0000313" key="2">
    <source>
        <dbReference type="EMBL" id="KKB13672.1"/>
    </source>
</evidence>
<keyword evidence="3" id="KW-1185">Reference proteome</keyword>
<dbReference type="RefSeq" id="WP_046106687.1">
    <property type="nucleotide sequence ID" value="NZ_JZEX01000020.1"/>
</dbReference>
<gene>
    <name evidence="2" type="ORF">VE25_00875</name>
</gene>
<dbReference type="PATRIC" id="fig|443610.3.peg.2630"/>
<dbReference type="Pfam" id="PF05016">
    <property type="entry name" value="ParE_toxin"/>
    <property type="match status" value="1"/>
</dbReference>
<proteinExistence type="predicted"/>
<name>A0A0F5FZQ2_9HYPH</name>
<keyword evidence="1" id="KW-1277">Toxin-antitoxin system</keyword>
<sequence length="108" mass="12209">MRHRVVFSPEALEQLAGLYRHIARAASPDIAARYTEAIVSYCESLHTFPHRGTKRDDVRLGLRITNYRRRAVIAFAVDVETVSIIGVFYGGHDYETILQDDSNDTSPT</sequence>
<protein>
    <submittedName>
        <fullName evidence="2">Plasmid stabilization protein</fullName>
    </submittedName>
</protein>
<accession>A0A0F5FZQ2</accession>
<dbReference type="EMBL" id="JZEX01000020">
    <property type="protein sequence ID" value="KKB13672.1"/>
    <property type="molecule type" value="Genomic_DNA"/>
</dbReference>
<evidence type="ECO:0000313" key="3">
    <source>
        <dbReference type="Proteomes" id="UP000033632"/>
    </source>
</evidence>
<dbReference type="InterPro" id="IPR007712">
    <property type="entry name" value="RelE/ParE_toxin"/>
</dbReference>
<dbReference type="AlphaFoldDB" id="A0A0F5FZQ2"/>
<evidence type="ECO:0000256" key="1">
    <source>
        <dbReference type="ARBA" id="ARBA00022649"/>
    </source>
</evidence>
<comment type="caution">
    <text evidence="2">The sequence shown here is derived from an EMBL/GenBank/DDBJ whole genome shotgun (WGS) entry which is preliminary data.</text>
</comment>